<evidence type="ECO:0000313" key="8">
    <source>
        <dbReference type="EMBL" id="GAO42709.1"/>
    </source>
</evidence>
<dbReference type="SUPFAM" id="SSF48452">
    <property type="entry name" value="TPR-like"/>
    <property type="match status" value="1"/>
</dbReference>
<comment type="similarity">
    <text evidence="2">Belongs to the SusD family.</text>
</comment>
<keyword evidence="4" id="KW-0472">Membrane</keyword>
<dbReference type="Gene3D" id="1.25.40.390">
    <property type="match status" value="1"/>
</dbReference>
<evidence type="ECO:0000256" key="1">
    <source>
        <dbReference type="ARBA" id="ARBA00004442"/>
    </source>
</evidence>
<dbReference type="EMBL" id="BBWV01000001">
    <property type="protein sequence ID" value="GAO42709.1"/>
    <property type="molecule type" value="Genomic_DNA"/>
</dbReference>
<evidence type="ECO:0000313" key="9">
    <source>
        <dbReference type="Proteomes" id="UP000033121"/>
    </source>
</evidence>
<dbReference type="InterPro" id="IPR012944">
    <property type="entry name" value="SusD_RagB_dom"/>
</dbReference>
<dbReference type="PROSITE" id="PS51257">
    <property type="entry name" value="PROKAR_LIPOPROTEIN"/>
    <property type="match status" value="1"/>
</dbReference>
<proteinExistence type="inferred from homology"/>
<evidence type="ECO:0000259" key="7">
    <source>
        <dbReference type="Pfam" id="PF14322"/>
    </source>
</evidence>
<dbReference type="InterPro" id="IPR011990">
    <property type="entry name" value="TPR-like_helical_dom_sf"/>
</dbReference>
<reference evidence="8 9" key="1">
    <citation type="submission" date="2015-04" db="EMBL/GenBank/DDBJ databases">
        <title>Whole genome shotgun sequence of Flavihumibacter petaseus NBRC 106054.</title>
        <authorList>
            <person name="Miyazawa S."/>
            <person name="Hosoyama A."/>
            <person name="Hashimoto M."/>
            <person name="Noguchi M."/>
            <person name="Tsuchikane K."/>
            <person name="Ohji S."/>
            <person name="Yamazoe A."/>
            <person name="Ichikawa N."/>
            <person name="Kimura A."/>
            <person name="Fujita N."/>
        </authorList>
    </citation>
    <scope>NUCLEOTIDE SEQUENCE [LARGE SCALE GENOMIC DNA]</scope>
    <source>
        <strain evidence="8 9">NBRC 106054</strain>
    </source>
</reference>
<evidence type="ECO:0000256" key="5">
    <source>
        <dbReference type="ARBA" id="ARBA00023237"/>
    </source>
</evidence>
<evidence type="ECO:0000256" key="2">
    <source>
        <dbReference type="ARBA" id="ARBA00006275"/>
    </source>
</evidence>
<keyword evidence="3" id="KW-0732">Signal</keyword>
<name>A0A0E9MYP2_9BACT</name>
<sequence>MRNITIAAILIAGTFASCKKEFLDRYPQTTISPEVFFKTETDLSLYVNGLMSQAGADNYLSDQSSDNVATTGNVEIKNMMTGEPSSQTLTDGWSWGRLRNINYFLENYDRANVAQDVKDHYAGLARYYRANFYLGMVQRYSDVPWYGTTLNPDDSASLYMAATPRAQVMDSVMADLLYASSMVREDVPSGTPDKWAAMAIYARAALYEGTYRKYHPELNLQSSADKFLDTAIAVSGRIIASGNFEIHSTGKPNADYASLFNSGSLSGNREVILNTPYDLSVSGAQSSNRNGTLFGDYEQSPSRDLVQTYLMKDGSRFTEQPGYQEFMFVKEFENRDPRMAQTLAYPGFKRAQDAAPYVQRLNKNFTGYHQLKGFINSTDNIVIGSTDFPAIRYAEVLLIAAEAAAERGTLTQADLENTVNQLRNRAGMPGLDMGMANANPDAVLAAKYPNVSGANKGVLLEIRRERRVELALEGYRYDDLMRWEGGQILTVIPVGMYFPGLGQYDLTGDAIADIILVDKDATIPTRDEDKIKNSLGVTLVYYKAGSFGENVTVYLENGNDGGVTVTEIRPREFIDPKYYYRPIPYLQTQLNKNLKQIFGWE</sequence>
<keyword evidence="5" id="KW-0998">Cell outer membrane</keyword>
<protein>
    <submittedName>
        <fullName evidence="8">Uncharacterized protein</fullName>
    </submittedName>
</protein>
<comment type="caution">
    <text evidence="8">The sequence shown here is derived from an EMBL/GenBank/DDBJ whole genome shotgun (WGS) entry which is preliminary data.</text>
</comment>
<dbReference type="OrthoDB" id="5694214at2"/>
<dbReference type="Pfam" id="PF14322">
    <property type="entry name" value="SusD-like_3"/>
    <property type="match status" value="1"/>
</dbReference>
<dbReference type="InterPro" id="IPR033985">
    <property type="entry name" value="SusD-like_N"/>
</dbReference>
<dbReference type="STRING" id="1220578.FPE01S_01_17250"/>
<comment type="subcellular location">
    <subcellularLocation>
        <location evidence="1">Cell outer membrane</location>
    </subcellularLocation>
</comment>
<dbReference type="Proteomes" id="UP000033121">
    <property type="component" value="Unassembled WGS sequence"/>
</dbReference>
<accession>A0A0E9MYP2</accession>
<dbReference type="Pfam" id="PF07980">
    <property type="entry name" value="SusD_RagB"/>
    <property type="match status" value="1"/>
</dbReference>
<dbReference type="RefSeq" id="WP_046368343.1">
    <property type="nucleotide sequence ID" value="NZ_BBWV01000001.1"/>
</dbReference>
<feature type="domain" description="RagB/SusD" evidence="6">
    <location>
        <begin position="270"/>
        <end position="600"/>
    </location>
</feature>
<feature type="domain" description="SusD-like N-terminal" evidence="7">
    <location>
        <begin position="21"/>
        <end position="205"/>
    </location>
</feature>
<evidence type="ECO:0000256" key="4">
    <source>
        <dbReference type="ARBA" id="ARBA00023136"/>
    </source>
</evidence>
<dbReference type="AlphaFoldDB" id="A0A0E9MYP2"/>
<keyword evidence="9" id="KW-1185">Reference proteome</keyword>
<organism evidence="8 9">
    <name type="scientific">Flavihumibacter petaseus NBRC 106054</name>
    <dbReference type="NCBI Taxonomy" id="1220578"/>
    <lineage>
        <taxon>Bacteria</taxon>
        <taxon>Pseudomonadati</taxon>
        <taxon>Bacteroidota</taxon>
        <taxon>Chitinophagia</taxon>
        <taxon>Chitinophagales</taxon>
        <taxon>Chitinophagaceae</taxon>
        <taxon>Flavihumibacter</taxon>
    </lineage>
</organism>
<evidence type="ECO:0000259" key="6">
    <source>
        <dbReference type="Pfam" id="PF07980"/>
    </source>
</evidence>
<dbReference type="GO" id="GO:0009279">
    <property type="term" value="C:cell outer membrane"/>
    <property type="evidence" value="ECO:0007669"/>
    <property type="project" value="UniProtKB-SubCell"/>
</dbReference>
<evidence type="ECO:0000256" key="3">
    <source>
        <dbReference type="ARBA" id="ARBA00022729"/>
    </source>
</evidence>
<gene>
    <name evidence="8" type="ORF">FPE01S_01_17250</name>
</gene>